<accession>A0A1V4IK56</accession>
<sequence length="272" mass="29428">MTTNSNTDNKKITKQDLKKVFWRSFTLEGSWNYERMSHMGYAYAMVPILKKLYTKKEDLSKALKRHLEFMNITPHIVTLLLGISTAMEEQNANDENFDESSISAVKTGLMGPISGIGDSFFWGTLKIIAAGVGISLASQGNILGPILFLLIFNIPHYILRYICMFSGYKLGTGLLSKVEESGIMGKVTYGAAILGLTVIGGMTATMVNFTLPFMIGTGKTAVTLQSILDGIMPALLPLTLTGAIYYLLGKGAKATHIILALIAMGIGIAALS</sequence>
<comment type="caution">
    <text evidence="2">The sequence shown here is derived from an EMBL/GenBank/DDBJ whole genome shotgun (WGS) entry which is preliminary data.</text>
</comment>
<evidence type="ECO:0000256" key="1">
    <source>
        <dbReference type="SAM" id="Phobius"/>
    </source>
</evidence>
<reference evidence="2 3" key="1">
    <citation type="submission" date="2017-03" db="EMBL/GenBank/DDBJ databases">
        <title>Genome sequence of Clostridium oryzae DSM 28571.</title>
        <authorList>
            <person name="Poehlein A."/>
            <person name="Daniel R."/>
        </authorList>
    </citation>
    <scope>NUCLEOTIDE SEQUENCE [LARGE SCALE GENOMIC DNA]</scope>
    <source>
        <strain evidence="2 3">DSM 28571</strain>
    </source>
</reference>
<feature type="transmembrane region" description="Helical" evidence="1">
    <location>
        <begin position="119"/>
        <end position="137"/>
    </location>
</feature>
<name>A0A1V4IK56_9CLOT</name>
<dbReference type="EMBL" id="MZGV01000032">
    <property type="protein sequence ID" value="OPJ60401.1"/>
    <property type="molecule type" value="Genomic_DNA"/>
</dbReference>
<feature type="transmembrane region" description="Helical" evidence="1">
    <location>
        <begin position="254"/>
        <end position="271"/>
    </location>
</feature>
<feature type="transmembrane region" description="Helical" evidence="1">
    <location>
        <begin position="188"/>
        <end position="215"/>
    </location>
</feature>
<keyword evidence="1" id="KW-0472">Membrane</keyword>
<feature type="transmembrane region" description="Helical" evidence="1">
    <location>
        <begin position="146"/>
        <end position="168"/>
    </location>
</feature>
<keyword evidence="1" id="KW-0812">Transmembrane</keyword>
<evidence type="ECO:0000313" key="3">
    <source>
        <dbReference type="Proteomes" id="UP000190080"/>
    </source>
</evidence>
<dbReference type="GO" id="GO:0009401">
    <property type="term" value="P:phosphoenolpyruvate-dependent sugar phosphotransferase system"/>
    <property type="evidence" value="ECO:0007669"/>
    <property type="project" value="InterPro"/>
</dbReference>
<proteinExistence type="predicted"/>
<dbReference type="PROSITE" id="PS51108">
    <property type="entry name" value="PTS_EIID"/>
    <property type="match status" value="1"/>
</dbReference>
<gene>
    <name evidence="2" type="primary">manZ_2</name>
    <name evidence="2" type="ORF">CLORY_28530</name>
</gene>
<dbReference type="PANTHER" id="PTHR32502">
    <property type="entry name" value="N-ACETYLGALACTOSAMINE PERMEASE II COMPONENT-RELATED"/>
    <property type="match status" value="1"/>
</dbReference>
<protein>
    <submittedName>
        <fullName evidence="2">Mannose permease IID component</fullName>
    </submittedName>
</protein>
<organism evidence="2 3">
    <name type="scientific">Clostridium oryzae</name>
    <dbReference type="NCBI Taxonomy" id="1450648"/>
    <lineage>
        <taxon>Bacteria</taxon>
        <taxon>Bacillati</taxon>
        <taxon>Bacillota</taxon>
        <taxon>Clostridia</taxon>
        <taxon>Eubacteriales</taxon>
        <taxon>Clostridiaceae</taxon>
        <taxon>Clostridium</taxon>
    </lineage>
</organism>
<dbReference type="Proteomes" id="UP000190080">
    <property type="component" value="Unassembled WGS sequence"/>
</dbReference>
<feature type="transmembrane region" description="Helical" evidence="1">
    <location>
        <begin position="227"/>
        <end position="248"/>
    </location>
</feature>
<dbReference type="InterPro" id="IPR050303">
    <property type="entry name" value="GatZ_KbaZ_carbometab"/>
</dbReference>
<keyword evidence="1" id="KW-1133">Transmembrane helix</keyword>
<dbReference type="OrthoDB" id="9795582at2"/>
<dbReference type="InterPro" id="IPR004704">
    <property type="entry name" value="PTS_IID_man"/>
</dbReference>
<dbReference type="AlphaFoldDB" id="A0A1V4IK56"/>
<dbReference type="PANTHER" id="PTHR32502:SF23">
    <property type="entry name" value="TRANSPORT PROTEIN, PTS SYSTEM"/>
    <property type="match status" value="1"/>
</dbReference>
<evidence type="ECO:0000313" key="2">
    <source>
        <dbReference type="EMBL" id="OPJ60401.1"/>
    </source>
</evidence>
<dbReference type="Pfam" id="PF03613">
    <property type="entry name" value="EIID-AGA"/>
    <property type="match status" value="1"/>
</dbReference>
<dbReference type="STRING" id="1450648.CLORY_28530"/>
<dbReference type="GO" id="GO:0005886">
    <property type="term" value="C:plasma membrane"/>
    <property type="evidence" value="ECO:0007669"/>
    <property type="project" value="TreeGrafter"/>
</dbReference>
<keyword evidence="3" id="KW-1185">Reference proteome</keyword>
<dbReference type="RefSeq" id="WP_079425617.1">
    <property type="nucleotide sequence ID" value="NZ_MZGV01000032.1"/>
</dbReference>